<reference evidence="2" key="1">
    <citation type="submission" date="2014-09" db="EMBL/GenBank/DDBJ databases">
        <authorList>
            <person name="Magalhaes I.L.F."/>
            <person name="Oliveira U."/>
            <person name="Santos F.R."/>
            <person name="Vidigal T.H.D.A."/>
            <person name="Brescovit A.D."/>
            <person name="Santos A.J."/>
        </authorList>
    </citation>
    <scope>NUCLEOTIDE SEQUENCE</scope>
    <source>
        <tissue evidence="2">Shoot tissue taken approximately 20 cm above the soil surface</tissue>
    </source>
</reference>
<evidence type="ECO:0000313" key="2">
    <source>
        <dbReference type="EMBL" id="JAE02854.1"/>
    </source>
</evidence>
<name>A0A0A9EV22_ARUDO</name>
<dbReference type="EMBL" id="GBRH01195042">
    <property type="protein sequence ID" value="JAE02854.1"/>
    <property type="molecule type" value="Transcribed_RNA"/>
</dbReference>
<reference evidence="2" key="2">
    <citation type="journal article" date="2015" name="Data Brief">
        <title>Shoot transcriptome of the giant reed, Arundo donax.</title>
        <authorList>
            <person name="Barrero R.A."/>
            <person name="Guerrero F.D."/>
            <person name="Moolhuijzen P."/>
            <person name="Goolsby J.A."/>
            <person name="Tidwell J."/>
            <person name="Bellgard S.E."/>
            <person name="Bellgard M.I."/>
        </authorList>
    </citation>
    <scope>NUCLEOTIDE SEQUENCE</scope>
    <source>
        <tissue evidence="2">Shoot tissue taken approximately 20 cm above the soil surface</tissue>
    </source>
</reference>
<protein>
    <submittedName>
        <fullName evidence="2">Uncharacterized protein</fullName>
    </submittedName>
</protein>
<accession>A0A0A9EV22</accession>
<sequence length="100" mass="11039">MLKQPCTPFMHAPKPSRVPSPRTHLSPAFPPVPAHVDAPRPLPTPNHFPKTVPGPTSQMMPIPSPSLPVFQHPMPPRKKRNKRPSKFPAIAPSPYALLHT</sequence>
<proteinExistence type="predicted"/>
<feature type="region of interest" description="Disordered" evidence="1">
    <location>
        <begin position="1"/>
        <end position="100"/>
    </location>
</feature>
<dbReference type="AlphaFoldDB" id="A0A0A9EV22"/>
<feature type="compositionally biased region" description="Basic residues" evidence="1">
    <location>
        <begin position="75"/>
        <end position="85"/>
    </location>
</feature>
<organism evidence="2">
    <name type="scientific">Arundo donax</name>
    <name type="common">Giant reed</name>
    <name type="synonym">Donax arundinaceus</name>
    <dbReference type="NCBI Taxonomy" id="35708"/>
    <lineage>
        <taxon>Eukaryota</taxon>
        <taxon>Viridiplantae</taxon>
        <taxon>Streptophyta</taxon>
        <taxon>Embryophyta</taxon>
        <taxon>Tracheophyta</taxon>
        <taxon>Spermatophyta</taxon>
        <taxon>Magnoliopsida</taxon>
        <taxon>Liliopsida</taxon>
        <taxon>Poales</taxon>
        <taxon>Poaceae</taxon>
        <taxon>PACMAD clade</taxon>
        <taxon>Arundinoideae</taxon>
        <taxon>Arundineae</taxon>
        <taxon>Arundo</taxon>
    </lineage>
</organism>
<evidence type="ECO:0000256" key="1">
    <source>
        <dbReference type="SAM" id="MobiDB-lite"/>
    </source>
</evidence>